<feature type="domain" description="(+)RNA virus helicase C-terminal" evidence="10">
    <location>
        <begin position="514"/>
        <end position="755"/>
    </location>
</feature>
<feature type="region of interest" description="Disordered" evidence="8">
    <location>
        <begin position="1830"/>
        <end position="1866"/>
    </location>
</feature>
<evidence type="ECO:0000256" key="4">
    <source>
        <dbReference type="ARBA" id="ARBA00022741"/>
    </source>
</evidence>
<dbReference type="GO" id="GO:0003723">
    <property type="term" value="F:RNA binding"/>
    <property type="evidence" value="ECO:0007669"/>
    <property type="project" value="InterPro"/>
</dbReference>
<dbReference type="GO" id="GO:0039694">
    <property type="term" value="P:viral RNA genome replication"/>
    <property type="evidence" value="ECO:0007669"/>
    <property type="project" value="InterPro"/>
</dbReference>
<feature type="compositionally biased region" description="Polar residues" evidence="8">
    <location>
        <begin position="2003"/>
        <end position="2012"/>
    </location>
</feature>
<dbReference type="InterPro" id="IPR043502">
    <property type="entry name" value="DNA/RNA_pol_sf"/>
</dbReference>
<dbReference type="InterPro" id="IPR007094">
    <property type="entry name" value="RNA-dir_pol_PSvirus"/>
</dbReference>
<evidence type="ECO:0000256" key="7">
    <source>
        <dbReference type="ARBA" id="ARBA00022953"/>
    </source>
</evidence>
<feature type="compositionally biased region" description="Basic and acidic residues" evidence="8">
    <location>
        <begin position="1837"/>
        <end position="1863"/>
    </location>
</feature>
<dbReference type="SUPFAM" id="SSF56672">
    <property type="entry name" value="DNA/RNA polymerases"/>
    <property type="match status" value="1"/>
</dbReference>
<dbReference type="PROSITE" id="PS51657">
    <property type="entry name" value="PSRV_HELICASE"/>
    <property type="match status" value="1"/>
</dbReference>
<evidence type="ECO:0000259" key="10">
    <source>
        <dbReference type="PROSITE" id="PS51657"/>
    </source>
</evidence>
<feature type="region of interest" description="Disordered" evidence="8">
    <location>
        <begin position="2001"/>
        <end position="2147"/>
    </location>
</feature>
<feature type="domain" description="Alphavirus-like MT" evidence="11">
    <location>
        <begin position="60"/>
        <end position="253"/>
    </location>
</feature>
<keyword evidence="7" id="KW-0693">Viral RNA replication</keyword>
<name>A0A7T8XNS7_9VIRU</name>
<dbReference type="Pfam" id="PF01660">
    <property type="entry name" value="Vmethyltransf"/>
    <property type="match status" value="1"/>
</dbReference>
<dbReference type="InterPro" id="IPR027351">
    <property type="entry name" value="(+)RNA_virus_helicase_core_dom"/>
</dbReference>
<feature type="compositionally biased region" description="Low complexity" evidence="8">
    <location>
        <begin position="1751"/>
        <end position="1776"/>
    </location>
</feature>
<keyword evidence="2" id="KW-0808">Transferase</keyword>
<protein>
    <submittedName>
        <fullName evidence="12">RdRp</fullName>
    </submittedName>
</protein>
<evidence type="ECO:0000313" key="12">
    <source>
        <dbReference type="EMBL" id="QQR34432.1"/>
    </source>
</evidence>
<feature type="domain" description="RdRp catalytic" evidence="9">
    <location>
        <begin position="1046"/>
        <end position="1158"/>
    </location>
</feature>
<proteinExistence type="predicted"/>
<dbReference type="GO" id="GO:0016787">
    <property type="term" value="F:hydrolase activity"/>
    <property type="evidence" value="ECO:0007669"/>
    <property type="project" value="UniProtKB-KW"/>
</dbReference>
<accession>A0A7T8XNS7</accession>
<dbReference type="Pfam" id="PF00978">
    <property type="entry name" value="RdRP_2"/>
    <property type="match status" value="1"/>
</dbReference>
<evidence type="ECO:0000256" key="6">
    <source>
        <dbReference type="ARBA" id="ARBA00022840"/>
    </source>
</evidence>
<keyword evidence="5" id="KW-0378">Hydrolase</keyword>
<dbReference type="PROSITE" id="PS51743">
    <property type="entry name" value="ALPHAVIRUS_MT"/>
    <property type="match status" value="1"/>
</dbReference>
<feature type="compositionally biased region" description="Polar residues" evidence="8">
    <location>
        <begin position="2104"/>
        <end position="2117"/>
    </location>
</feature>
<dbReference type="GO" id="GO:0006396">
    <property type="term" value="P:RNA processing"/>
    <property type="evidence" value="ECO:0007669"/>
    <property type="project" value="InterPro"/>
</dbReference>
<evidence type="ECO:0000256" key="3">
    <source>
        <dbReference type="ARBA" id="ARBA00022695"/>
    </source>
</evidence>
<reference evidence="12" key="1">
    <citation type="journal article" date="2020" name="Virus Evol.">
        <title>Red fox viromes in urban and rural landscapes.</title>
        <authorList>
            <person name="Campbell S.J."/>
            <person name="Ashley W."/>
            <person name="Gil-Fernandez M."/>
            <person name="Newsome T.M."/>
            <person name="Di Giallonardo F."/>
            <person name="Ortiz-Baez A.S."/>
            <person name="Mahar J.E."/>
            <person name="Towerton A.L."/>
            <person name="Gillings M."/>
            <person name="Holmes E.C."/>
            <person name="Carthey A.J.R."/>
            <person name="Geoghegan J.L."/>
        </authorList>
    </citation>
    <scope>NUCLEOTIDE SEQUENCE</scope>
</reference>
<keyword evidence="6" id="KW-0067">ATP-binding</keyword>
<feature type="compositionally biased region" description="Basic residues" evidence="8">
    <location>
        <begin position="2120"/>
        <end position="2130"/>
    </location>
</feature>
<evidence type="ECO:0000256" key="5">
    <source>
        <dbReference type="ARBA" id="ARBA00022801"/>
    </source>
</evidence>
<evidence type="ECO:0000256" key="8">
    <source>
        <dbReference type="SAM" id="MobiDB-lite"/>
    </source>
</evidence>
<evidence type="ECO:0000259" key="11">
    <source>
        <dbReference type="PROSITE" id="PS51743"/>
    </source>
</evidence>
<evidence type="ECO:0000256" key="1">
    <source>
        <dbReference type="ARBA" id="ARBA00022484"/>
    </source>
</evidence>
<dbReference type="GO" id="GO:0016556">
    <property type="term" value="P:mRNA modification"/>
    <property type="evidence" value="ECO:0007669"/>
    <property type="project" value="InterPro"/>
</dbReference>
<dbReference type="EMBL" id="MT833875">
    <property type="protein sequence ID" value="QQR34432.1"/>
    <property type="molecule type" value="Genomic_RNA"/>
</dbReference>
<dbReference type="InterPro" id="IPR027417">
    <property type="entry name" value="P-loop_NTPase"/>
</dbReference>
<dbReference type="InterPro" id="IPR001788">
    <property type="entry name" value="RNA-dep_RNA_pol_alsuvir"/>
</dbReference>
<dbReference type="InterPro" id="IPR002588">
    <property type="entry name" value="Alphavirus-like_MT_dom"/>
</dbReference>
<dbReference type="GO" id="GO:0003968">
    <property type="term" value="F:RNA-directed RNA polymerase activity"/>
    <property type="evidence" value="ECO:0007669"/>
    <property type="project" value="UniProtKB-KW"/>
</dbReference>
<keyword evidence="3" id="KW-0548">Nucleotidyltransferase</keyword>
<sequence>MVHAVRPIMSNQVERIYNKALTDIALTAANKVAQNAHLTKYVQHEDGITLLKSILCRDVIKAGTKESSHPIAAELLWVANQQQQVNRHSNCIEIGPDPRTSIGAAHWTFANTDGRDQARHLAHALAMRRRENCTEQQRTFAARVEREDGRCIGEVCLGGLENCQHVADEALAVHSLYDVEPRQIHTFMTNTRVKKITAVMHLPVELVLPNAPRVDYYQVVRKGPLLCMTFMNPDKADMSHAYAHNYDNWRRYLKDAYWLGPGFNILLEIVNWQGVQATLTLTKITKPTNIVRNSLPAHMESVRVPNFTHIVANRGVRDPDHDIILPKWIVNKTVSYLNTLPTQNHNLQAAQVYLRMQTTSMTIGTILRLQTWQPDCNVLMHAALNLYLVSLSMRMRQSNILDRTGKHLKSDSALMQECMDGWWLGMKLKLLRRSLVRWWQHRPWHPEQGQIVHELTGVEQWLHMYTIVDNRPPVDIYEIPANSGRIGEMCEPRSGPKSSLPWLEAYTHYLETLEQSDHAAAKMAHSHLLNFNPGSFKAAIDIVEGVPGSGKSRYIRQHYPDAYIVVPTNELKKDYPNHNVDTQHVALTKAHGHVVVDECYMLPLGYYAALQVVGVERITLVGDPRQIGFIDFDRMGDMYDLTKFDLPFQRVELTQTYRCPKDVTWLLRNNFGYNNITTNSTIGKSIRMVRGKPGAGLIGQMLVFTQVDKAQYPGSCTVHEFQGKTAPYVNLVVTQNARTLLNNSKSHLVTAITRHNAGINIYQDGLELAEFGVREITLLELEQVNLFPINNLKPVSYQEQVSSETEDKPPYGAMPEPLTLNDVLDKVTYGTIEHANQVTLVCMAPEERIKLHSINIREDKKQQWHVRGADYAHHTYVNDKVTTLTTLITRYAKLTFRPELDKMRLVINTLSERFKEAYLARPLQPVGETDEMTNLMEMLTAMHQRGTLDKAVYDDICDPALTVVDFHLKQQSKVKTASEYTLPGHLRGKAGQGISAWSKVLNLLLGTAVRSVQQSVANSLREDVVLAYNQSDIKVGKKFIGATNYCHTVESDITEFDCNQGPTTVGFEMAIWQEAGVDPRLCKLYTWIRSHWQLSAYHVATLYGHDKQHSGQPATLFGNSLVTMAIMSLCFDGLETAFCAFKGDDSIVLGDDVKPNLDGEQMNQDYVGLLLKLENDNVPQFINHFVTPTGLVPDYVRIAAKVCSKWFIQKPDHVRRTHKVTVVDNPIAGVQVSLSFQAAPQAALMLVDGLYRQFNRYYSDAVQDNCLDVIRLHYHVMTIASNGVTQLHMDYVVDTVKIRWVHIQSTVEAYMERFYVHQHSTSIKDQLIEYQRSIRDRLAVSVVESHREAIVAAAKYYNLKEEEVEAVHDSLRAMAHTTDPMKWVETRDNIPRVVDDIERRVDAIYALPQNFGRRIVKNMDKVNTMVRSVLKLDDFIDFTMHHHMVDISAAPGSFTHALRQKGYVVECWVYKGRHALPPNKRLLPKGTYKEYKNMIDIQLPNEPCHLISDASAVGGTEREEDRVKQTVQLMHNVCMLLNRLPEDSTFAVKVNCPFSADVRRAVDVFPGAKKVKRSEASTAISNEVIVQGVIDGTRSITDWGPALEQAQRDKAKIPEVEMLTLAFELQDAGTDGNDCFHRAYAKLVGTHPTREVLPTNRWLDVLEIMDKFNEMGWELSILVYGEDNQSWVMLTNGPLNPMVALKGNHFWAVIPGKKETPVNVVRLVNEKQLMEDAEQQSRTCTRPGWERSSESEYSILSELDVPESGGPGRPGLSLLPTNGESGDMGARSSWSSDQGRSDVPNWPRSGCVQEQQPSVPGSLLELIPRFTGSDYASANEQPDKSSRPGADVVDKRQLGHPPKDGGRADGTVQCGGWGAIFHRLCDDKNPESTTQHAVELFDRGRRRGDRHSISGARQSYDWGNWCRRFAAKSVYSEPGFPHHLFRAGCTDDYNSGGHIDKPVERGLGDDDRPDLFHTRMEWCGKWLQGANVGVWDSDHISVDTRSDGATTDQWSICGSDEHHATIGGARRGNDNTSGHHDVEQHRQEVGGKSHANRSTRGDQRGSASDQRAAVLPRLPPDDTVATLPPNDDQHPRHTTIPVCGVNSGVHQSSHRQPNPTRTDGRRHHGLHRGLPRPITSGHPKDDTGANRRWQPECSHYRGPEGCFGLPQRNCKHSGCLYPLRGQLYRGHVDYLTGRWAHMVALDGKMRSGFASLVPREHLRQFNMTPRQLGTVVTTITPGLTIHHLVTKPHTSVKPTTILYATLACQRLLERVGDQEVWLPAIGLGLDGLTMAEMCVYAEPMLDKPNFHFISQEGWECTRHELRSKKKPRYVEDRAIWSLLRDIKLKEYEHRQEAKSTGDEHAIGCVSPTEYSRRFDRDPSTRCFGQGDTGRDIASQTDGDRRDNRKCTTGRGSECSSYKSNSTSDTLDGHVCRYCGFYCFGWRQCDCPTRHTFHEYTL</sequence>
<dbReference type="SUPFAM" id="SSF52540">
    <property type="entry name" value="P-loop containing nucleoside triphosphate hydrolases"/>
    <property type="match status" value="1"/>
</dbReference>
<dbReference type="GO" id="GO:0008174">
    <property type="term" value="F:mRNA methyltransferase activity"/>
    <property type="evidence" value="ECO:0007669"/>
    <property type="project" value="UniProtKB-UniRule"/>
</dbReference>
<dbReference type="PROSITE" id="PS50507">
    <property type="entry name" value="RDRP_SSRNA_POS"/>
    <property type="match status" value="1"/>
</dbReference>
<organism evidence="12">
    <name type="scientific">Swiper virus</name>
    <dbReference type="NCBI Taxonomy" id="2803564"/>
    <lineage>
        <taxon>Viruses</taxon>
        <taxon>Riboviria</taxon>
        <taxon>Orthornavirae</taxon>
        <taxon>Kitrinoviricota</taxon>
        <taxon>Alsuviricetes</taxon>
        <taxon>Hepelivirales</taxon>
        <taxon>Hepeviridae</taxon>
    </lineage>
</organism>
<dbReference type="GO" id="GO:0006351">
    <property type="term" value="P:DNA-templated transcription"/>
    <property type="evidence" value="ECO:0007669"/>
    <property type="project" value="InterPro"/>
</dbReference>
<feature type="region of interest" description="Disordered" evidence="8">
    <location>
        <begin position="1731"/>
        <end position="1816"/>
    </location>
</feature>
<dbReference type="GO" id="GO:0005524">
    <property type="term" value="F:ATP binding"/>
    <property type="evidence" value="ECO:0007669"/>
    <property type="project" value="UniProtKB-KW"/>
</dbReference>
<dbReference type="Pfam" id="PF01443">
    <property type="entry name" value="Viral_helicase1"/>
    <property type="match status" value="1"/>
</dbReference>
<feature type="region of interest" description="Disordered" evidence="8">
    <location>
        <begin position="2377"/>
        <end position="2404"/>
    </location>
</feature>
<evidence type="ECO:0000259" key="9">
    <source>
        <dbReference type="PROSITE" id="PS50507"/>
    </source>
</evidence>
<dbReference type="Gene3D" id="3.40.50.300">
    <property type="entry name" value="P-loop containing nucleotide triphosphate hydrolases"/>
    <property type="match status" value="2"/>
</dbReference>
<keyword evidence="4" id="KW-0547">Nucleotide-binding</keyword>
<feature type="compositionally biased region" description="Basic and acidic residues" evidence="8">
    <location>
        <begin position="2027"/>
        <end position="2047"/>
    </location>
</feature>
<keyword evidence="1" id="KW-0696">RNA-directed RNA polymerase</keyword>
<evidence type="ECO:0000256" key="2">
    <source>
        <dbReference type="ARBA" id="ARBA00022679"/>
    </source>
</evidence>